<organism evidence="1 2">
    <name type="scientific">Candidatus Epulonipiscium fishelsonii</name>
    <dbReference type="NCBI Taxonomy" id="77094"/>
    <lineage>
        <taxon>Bacteria</taxon>
        <taxon>Bacillati</taxon>
        <taxon>Bacillota</taxon>
        <taxon>Clostridia</taxon>
        <taxon>Lachnospirales</taxon>
        <taxon>Lachnospiraceae</taxon>
        <taxon>Candidatus Epulonipiscium</taxon>
    </lineage>
</organism>
<protein>
    <submittedName>
        <fullName evidence="1">Anthranilate synthase component I</fullName>
    </submittedName>
</protein>
<accession>A0ACC8XGM4</accession>
<proteinExistence type="predicted"/>
<gene>
    <name evidence="1" type="ORF">AN396_13025</name>
</gene>
<evidence type="ECO:0000313" key="1">
    <source>
        <dbReference type="EMBL" id="ONI42821.1"/>
    </source>
</evidence>
<evidence type="ECO:0000313" key="2">
    <source>
        <dbReference type="Proteomes" id="UP000188605"/>
    </source>
</evidence>
<dbReference type="Proteomes" id="UP000188605">
    <property type="component" value="Unassembled WGS sequence"/>
</dbReference>
<dbReference type="EMBL" id="LJDB01000006">
    <property type="protein sequence ID" value="ONI42821.1"/>
    <property type="molecule type" value="Genomic_DNA"/>
</dbReference>
<name>A0ACC8XGM4_9FIRM</name>
<sequence>MIDIISQYKDEYKMYPVSCEILSDFTTPINVLKKLASISNDFYLLESVESEESIGRYSFLSFDPILKIKYKDNITTICSGEMETQSTEDVFGILRGYVDKYKSPKIDGLPPFTGGFVGYMSYEMIKYFEPKLDIPLNKYNDFELQLFDKVIVFDNLKKKIIIIVNMKLDDCNKQYEKALLEIKKIVELIKCSDNLGRMELENPIKFKSNSSKDEYLGMVDIAKEHIVSGDIFQVVLSRRFEADFKSSLINSYRMLRTSNPSPYMYFIKSGDLEICGASPETLVKVVDKKVTTFPVAGTRPRGKNPTEDIKLEMELLSDEKELAEHNMLVDLARNDVGKVSKFSSVKVDEYLKIHRYSKVMHIASVVSGELRDKYDAFDAIKAILPAGTLSGAPKFRACEIIAKLEGKSRGVYGGAIGYIDLTGNMDMCIAIRTAISDGNKVYVQAGAGVVYDSVAENEYDECEKKASAVINAVKESFNII</sequence>
<keyword evidence="2" id="KW-1185">Reference proteome</keyword>
<reference evidence="1" key="1">
    <citation type="submission" date="2016-08" db="EMBL/GenBank/DDBJ databases">
        <authorList>
            <person name="Ngugi D.K."/>
            <person name="Miyake S."/>
            <person name="Stingl U."/>
        </authorList>
    </citation>
    <scope>NUCLEOTIDE SEQUENCE</scope>
    <source>
        <strain evidence="1">SCG-B11WGA-EpuloA1</strain>
    </source>
</reference>
<comment type="caution">
    <text evidence="1">The sequence shown here is derived from an EMBL/GenBank/DDBJ whole genome shotgun (WGS) entry which is preliminary data.</text>
</comment>